<dbReference type="InterPro" id="IPR025662">
    <property type="entry name" value="Sigma_54_int_dom_ATP-bd_1"/>
</dbReference>
<dbReference type="Pfam" id="PF00664">
    <property type="entry name" value="ABC_membrane"/>
    <property type="match status" value="1"/>
</dbReference>
<feature type="transmembrane region" description="Helical" evidence="7">
    <location>
        <begin position="192"/>
        <end position="213"/>
    </location>
</feature>
<accession>G9WF46</accession>
<keyword evidence="6 7" id="KW-0472">Membrane</keyword>
<evidence type="ECO:0000313" key="10">
    <source>
        <dbReference type="EMBL" id="EHN58766.1"/>
    </source>
</evidence>
<dbReference type="PANTHER" id="PTHR24221:SF654">
    <property type="entry name" value="ATP-BINDING CASSETTE SUB-FAMILY B MEMBER 6"/>
    <property type="match status" value="1"/>
</dbReference>
<evidence type="ECO:0000256" key="2">
    <source>
        <dbReference type="ARBA" id="ARBA00022692"/>
    </source>
</evidence>
<dbReference type="PANTHER" id="PTHR24221">
    <property type="entry name" value="ATP-BINDING CASSETTE SUB-FAMILY B"/>
    <property type="match status" value="1"/>
</dbReference>
<dbReference type="InterPro" id="IPR039421">
    <property type="entry name" value="Type_1_exporter"/>
</dbReference>
<organism evidence="10 11">
    <name type="scientific">Oenococcus kitaharae DSM 17330</name>
    <dbReference type="NCBI Taxonomy" id="1045004"/>
    <lineage>
        <taxon>Bacteria</taxon>
        <taxon>Bacillati</taxon>
        <taxon>Bacillota</taxon>
        <taxon>Bacilli</taxon>
        <taxon>Lactobacillales</taxon>
        <taxon>Lactobacillaceae</taxon>
        <taxon>Oenococcus</taxon>
    </lineage>
</organism>
<dbReference type="PROSITE" id="PS00211">
    <property type="entry name" value="ABC_TRANSPORTER_1"/>
    <property type="match status" value="1"/>
</dbReference>
<evidence type="ECO:0000256" key="1">
    <source>
        <dbReference type="ARBA" id="ARBA00004651"/>
    </source>
</evidence>
<dbReference type="GO" id="GO:0005524">
    <property type="term" value="F:ATP binding"/>
    <property type="evidence" value="ECO:0007669"/>
    <property type="project" value="UniProtKB-KW"/>
</dbReference>
<dbReference type="SUPFAM" id="SSF90123">
    <property type="entry name" value="ABC transporter transmembrane region"/>
    <property type="match status" value="1"/>
</dbReference>
<evidence type="ECO:0000259" key="8">
    <source>
        <dbReference type="PROSITE" id="PS50893"/>
    </source>
</evidence>
<dbReference type="InterPro" id="IPR003593">
    <property type="entry name" value="AAA+_ATPase"/>
</dbReference>
<feature type="transmembrane region" description="Helical" evidence="7">
    <location>
        <begin position="53"/>
        <end position="73"/>
    </location>
</feature>
<comment type="caution">
    <text evidence="10">The sequence shown here is derived from an EMBL/GenBank/DDBJ whole genome shotgun (WGS) entry which is preliminary data.</text>
</comment>
<dbReference type="AlphaFoldDB" id="G9WF46"/>
<keyword evidence="5 7" id="KW-1133">Transmembrane helix</keyword>
<dbReference type="GO" id="GO:0016887">
    <property type="term" value="F:ATP hydrolysis activity"/>
    <property type="evidence" value="ECO:0007669"/>
    <property type="project" value="InterPro"/>
</dbReference>
<evidence type="ECO:0000256" key="7">
    <source>
        <dbReference type="SAM" id="Phobius"/>
    </source>
</evidence>
<dbReference type="eggNOG" id="COG1132">
    <property type="taxonomic scope" value="Bacteria"/>
</dbReference>
<dbReference type="Pfam" id="PF00005">
    <property type="entry name" value="ABC_tran"/>
    <property type="match status" value="1"/>
</dbReference>
<evidence type="ECO:0000256" key="4">
    <source>
        <dbReference type="ARBA" id="ARBA00022840"/>
    </source>
</evidence>
<dbReference type="EMBL" id="AFVZ01000001">
    <property type="protein sequence ID" value="EHN58766.1"/>
    <property type="molecule type" value="Genomic_DNA"/>
</dbReference>
<dbReference type="CDD" id="cd03228">
    <property type="entry name" value="ABCC_MRP_Like"/>
    <property type="match status" value="1"/>
</dbReference>
<keyword evidence="4" id="KW-0067">ATP-binding</keyword>
<dbReference type="Proteomes" id="UP000004959">
    <property type="component" value="Chromosome"/>
</dbReference>
<dbReference type="InterPro" id="IPR036640">
    <property type="entry name" value="ABC1_TM_sf"/>
</dbReference>
<keyword evidence="11" id="KW-1185">Reference proteome</keyword>
<evidence type="ECO:0000256" key="5">
    <source>
        <dbReference type="ARBA" id="ARBA00022989"/>
    </source>
</evidence>
<name>G9WF46_9LACO</name>
<reference evidence="10 11" key="1">
    <citation type="journal article" date="2012" name="PLoS ONE">
        <title>Functional divergence in the genus oenococcus as predicted by genome sequencing of the newly-described species, Oenococcus kitaharae.</title>
        <authorList>
            <person name="Borneman A.R."/>
            <person name="McCarthy J.M."/>
            <person name="Chambers P.J."/>
            <person name="Bartowsky E.J."/>
        </authorList>
    </citation>
    <scope>NUCLEOTIDE SEQUENCE [LARGE SCALE GENOMIC DNA]</scope>
    <source>
        <strain evidence="11">DSM17330</strain>
    </source>
</reference>
<dbReference type="SMART" id="SM00382">
    <property type="entry name" value="AAA"/>
    <property type="match status" value="1"/>
</dbReference>
<dbReference type="InterPro" id="IPR027417">
    <property type="entry name" value="P-loop_NTPase"/>
</dbReference>
<dbReference type="GO" id="GO:0034040">
    <property type="term" value="F:ATPase-coupled lipid transmembrane transporter activity"/>
    <property type="evidence" value="ECO:0007669"/>
    <property type="project" value="TreeGrafter"/>
</dbReference>
<feature type="transmembrane region" description="Helical" evidence="7">
    <location>
        <begin position="160"/>
        <end position="186"/>
    </location>
</feature>
<dbReference type="GO" id="GO:0140359">
    <property type="term" value="F:ABC-type transporter activity"/>
    <property type="evidence" value="ECO:0007669"/>
    <property type="project" value="InterPro"/>
</dbReference>
<comment type="subcellular location">
    <subcellularLocation>
        <location evidence="1">Cell membrane</location>
        <topology evidence="1">Multi-pass membrane protein</topology>
    </subcellularLocation>
</comment>
<dbReference type="SUPFAM" id="SSF52540">
    <property type="entry name" value="P-loop containing nucleoside triphosphate hydrolases"/>
    <property type="match status" value="1"/>
</dbReference>
<dbReference type="InterPro" id="IPR017871">
    <property type="entry name" value="ABC_transporter-like_CS"/>
</dbReference>
<evidence type="ECO:0000259" key="9">
    <source>
        <dbReference type="PROSITE" id="PS50929"/>
    </source>
</evidence>
<dbReference type="PROSITE" id="PS50929">
    <property type="entry name" value="ABC_TM1F"/>
    <property type="match status" value="1"/>
</dbReference>
<dbReference type="HOGENOM" id="CLU_000604_84_3_9"/>
<dbReference type="PATRIC" id="fig|1045004.4.peg.655"/>
<dbReference type="STRING" id="336988.NT96_09055"/>
<dbReference type="PROSITE" id="PS50893">
    <property type="entry name" value="ABC_TRANSPORTER_2"/>
    <property type="match status" value="1"/>
</dbReference>
<dbReference type="InterPro" id="IPR003439">
    <property type="entry name" value="ABC_transporter-like_ATP-bd"/>
</dbReference>
<feature type="domain" description="ABC transmembrane type-1" evidence="9">
    <location>
        <begin position="1"/>
        <end position="221"/>
    </location>
</feature>
<sequence length="464" mass="51812">MYRTIWQTNTKTKLALLTHFYQSPVGQMKESAASEISFLLNDVKQIENGAVSASINLVNCIFLFLAASSYVFYLNWQVGAVFVLTSLLPLFVPKLFAKKLQSNTKRWSQSNQQTTEQVTDAVHGAETIVSYQAEKAFLRFIKTLVDRTEKYYYHYNFDRVSVNICADLFMIFANLLPVFLGGLLVLNGQLSVGSLLAAFMAAGSITSPLMNAISYFSYYNQIKSTEPIIEHLIQQTTNESDPTLSAQPSLPQMTKLSLQDVTIKQNQRSIFAHLNLAVTAGQKILLIGESGAGKTTLLKTLMGELTPSQGQVLVNDQAGLTVDTSQFAYVQQDANLFDLSLRDNLTLFQDFTDAEIEKSLLESQLASILEQRGLDFVIGPKGDKLSGGQRRRVEMARALLHKRNWLIVDEGLGSLDAATAKLLHESMMQLPMTLIDVEHQVPQAWYEDYDQVLELANGQLQIRN</sequence>
<evidence type="ECO:0000256" key="3">
    <source>
        <dbReference type="ARBA" id="ARBA00022741"/>
    </source>
</evidence>
<evidence type="ECO:0000313" key="11">
    <source>
        <dbReference type="Proteomes" id="UP000004959"/>
    </source>
</evidence>
<feature type="domain" description="ABC transporter" evidence="8">
    <location>
        <begin position="256"/>
        <end position="462"/>
    </location>
</feature>
<dbReference type="Gene3D" id="3.40.50.300">
    <property type="entry name" value="P-loop containing nucleotide triphosphate hydrolases"/>
    <property type="match status" value="1"/>
</dbReference>
<keyword evidence="3" id="KW-0547">Nucleotide-binding</keyword>
<feature type="transmembrane region" description="Helical" evidence="7">
    <location>
        <begin position="79"/>
        <end position="97"/>
    </location>
</feature>
<protein>
    <submittedName>
        <fullName evidence="10">ABC transporter</fullName>
    </submittedName>
</protein>
<dbReference type="PROSITE" id="PS00675">
    <property type="entry name" value="SIGMA54_INTERACT_1"/>
    <property type="match status" value="1"/>
</dbReference>
<keyword evidence="2 7" id="KW-0812">Transmembrane</keyword>
<evidence type="ECO:0000256" key="6">
    <source>
        <dbReference type="ARBA" id="ARBA00023136"/>
    </source>
</evidence>
<dbReference type="GO" id="GO:0005886">
    <property type="term" value="C:plasma membrane"/>
    <property type="evidence" value="ECO:0007669"/>
    <property type="project" value="UniProtKB-SubCell"/>
</dbReference>
<proteinExistence type="predicted"/>
<dbReference type="Gene3D" id="1.20.1560.10">
    <property type="entry name" value="ABC transporter type 1, transmembrane domain"/>
    <property type="match status" value="1"/>
</dbReference>
<dbReference type="OrthoDB" id="1672195at2"/>
<gene>
    <name evidence="10" type="ORF">OKIT_0655</name>
</gene>
<dbReference type="InterPro" id="IPR011527">
    <property type="entry name" value="ABC1_TM_dom"/>
</dbReference>